<gene>
    <name evidence="2" type="ORF">ACFPOD_03725</name>
</gene>
<sequence length="552" mass="61309">MAFSRETLKLLNRKRENSRFEQLFSKGVWISISLILSMLPIQSLAASKMLPRDKLIAAADAIGCPTQSTIGNKEDFEDSIIHRCILDKLRKHDKGRYKYMNPTDIVRQFHEGLVEAQSQAGVFSDYPYSRGRLKGGASTTKYLKAPICRHEETVRISYPTDMNERAGSPEKHVAQYAADIVIGIFRHACVTGFPKTINIVLASGDRDVVSIPYNVQTNYYMQRVLLDSDSVIAHAQSWAAAFMANIDGDGDTSPSASVADIPSEKFEYLCRKTDSPEALFDNVRKGMGLEFAGLKDPTITAIHSELDNRAGLQVGDRLVHVSGYEDLLIGKIYTTLCQHRQSALAMVERDGDHFEVLLSPGAATKLEAYATDFAVTNPFDPVDADKVFGSDGPILYNPVFALLFAGNFDKFDEQERASLIAILNVSLSLSPDMSASAMTRGKKALNGLRQIYGPSATACWPYGRTSFDVERFLITTRKDSYGAILSQAKSELGTKTLYFDPKLGSAIMNKWEVAMKDFGVIPQLRSLVDRQSCFSAEYRLLYNRLFELAGIR</sequence>
<protein>
    <recommendedName>
        <fullName evidence="4">PDZ domain-containing protein</fullName>
    </recommendedName>
</protein>
<accession>A0ABW0T4D6</accession>
<keyword evidence="3" id="KW-1185">Reference proteome</keyword>
<comment type="caution">
    <text evidence="2">The sequence shown here is derived from an EMBL/GenBank/DDBJ whole genome shotgun (WGS) entry which is preliminary data.</text>
</comment>
<dbReference type="Proteomes" id="UP001596107">
    <property type="component" value="Unassembled WGS sequence"/>
</dbReference>
<keyword evidence="1" id="KW-1133">Transmembrane helix</keyword>
<evidence type="ECO:0008006" key="4">
    <source>
        <dbReference type="Google" id="ProtNLM"/>
    </source>
</evidence>
<evidence type="ECO:0000313" key="3">
    <source>
        <dbReference type="Proteomes" id="UP001596107"/>
    </source>
</evidence>
<evidence type="ECO:0000313" key="2">
    <source>
        <dbReference type="EMBL" id="MFC5584209.1"/>
    </source>
</evidence>
<organism evidence="2 3">
    <name type="scientific">Nitratireductor kimnyeongensis</name>
    <dbReference type="NCBI Taxonomy" id="430679"/>
    <lineage>
        <taxon>Bacteria</taxon>
        <taxon>Pseudomonadati</taxon>
        <taxon>Pseudomonadota</taxon>
        <taxon>Alphaproteobacteria</taxon>
        <taxon>Hyphomicrobiales</taxon>
        <taxon>Phyllobacteriaceae</taxon>
        <taxon>Nitratireductor</taxon>
    </lineage>
</organism>
<reference evidence="3" key="1">
    <citation type="journal article" date="2019" name="Int. J. Syst. Evol. Microbiol.">
        <title>The Global Catalogue of Microorganisms (GCM) 10K type strain sequencing project: providing services to taxonomists for standard genome sequencing and annotation.</title>
        <authorList>
            <consortium name="The Broad Institute Genomics Platform"/>
            <consortium name="The Broad Institute Genome Sequencing Center for Infectious Disease"/>
            <person name="Wu L."/>
            <person name="Ma J."/>
        </authorList>
    </citation>
    <scope>NUCLEOTIDE SEQUENCE [LARGE SCALE GENOMIC DNA]</scope>
    <source>
        <strain evidence="3">JCM 3366</strain>
    </source>
</reference>
<keyword evidence="1" id="KW-0812">Transmembrane</keyword>
<proteinExistence type="predicted"/>
<feature type="transmembrane region" description="Helical" evidence="1">
    <location>
        <begin position="23"/>
        <end position="41"/>
    </location>
</feature>
<evidence type="ECO:0000256" key="1">
    <source>
        <dbReference type="SAM" id="Phobius"/>
    </source>
</evidence>
<keyword evidence="1" id="KW-0472">Membrane</keyword>
<dbReference type="RefSeq" id="WP_223019977.1">
    <property type="nucleotide sequence ID" value="NZ_CP078143.1"/>
</dbReference>
<dbReference type="EMBL" id="JBHSNB010000001">
    <property type="protein sequence ID" value="MFC5584209.1"/>
    <property type="molecule type" value="Genomic_DNA"/>
</dbReference>
<name>A0ABW0T4D6_9HYPH</name>